<dbReference type="InterPro" id="IPR015931">
    <property type="entry name" value="Acnase/IPM_dHydase_lsu_aba_1/3"/>
</dbReference>
<dbReference type="EC" id="4.2.1.33" evidence="6"/>
<keyword evidence="13 16" id="KW-0456">Lyase</keyword>
<evidence type="ECO:0000256" key="14">
    <source>
        <dbReference type="ARBA" id="ARBA00023304"/>
    </source>
</evidence>
<dbReference type="PANTHER" id="PTHR43822">
    <property type="entry name" value="HOMOACONITASE, MITOCHONDRIAL-RELATED"/>
    <property type="match status" value="1"/>
</dbReference>
<keyword evidence="9" id="KW-0028">Amino-acid biosynthesis</keyword>
<dbReference type="CDD" id="cd01583">
    <property type="entry name" value="IPMI"/>
    <property type="match status" value="1"/>
</dbReference>
<reference evidence="16 17" key="1">
    <citation type="submission" date="2020-11" db="EMBL/GenBank/DDBJ databases">
        <title>Algicoccus daihaiensis sp.nov., isolated from Daihai Lake in Inner Mongolia.</title>
        <authorList>
            <person name="Kai J."/>
        </authorList>
    </citation>
    <scope>NUCLEOTIDE SEQUENCE [LARGE SCALE GENOMIC DNA]</scope>
    <source>
        <strain evidence="17">f23</strain>
    </source>
</reference>
<dbReference type="NCBIfam" id="TIGR00170">
    <property type="entry name" value="leuC"/>
    <property type="match status" value="1"/>
</dbReference>
<dbReference type="InterPro" id="IPR050067">
    <property type="entry name" value="IPM_dehydratase_rel_enz"/>
</dbReference>
<dbReference type="PROSITE" id="PS01244">
    <property type="entry name" value="ACONITASE_2"/>
    <property type="match status" value="1"/>
</dbReference>
<evidence type="ECO:0000256" key="1">
    <source>
        <dbReference type="ARBA" id="ARBA00000491"/>
    </source>
</evidence>
<evidence type="ECO:0000256" key="7">
    <source>
        <dbReference type="ARBA" id="ARBA00022430"/>
    </source>
</evidence>
<accession>A0ABY4APJ6</accession>
<evidence type="ECO:0000256" key="12">
    <source>
        <dbReference type="ARBA" id="ARBA00023014"/>
    </source>
</evidence>
<proteinExistence type="predicted"/>
<organism evidence="16 17">
    <name type="scientific">Orrella daihaiensis</name>
    <dbReference type="NCBI Taxonomy" id="2782176"/>
    <lineage>
        <taxon>Bacteria</taxon>
        <taxon>Pseudomonadati</taxon>
        <taxon>Pseudomonadota</taxon>
        <taxon>Betaproteobacteria</taxon>
        <taxon>Burkholderiales</taxon>
        <taxon>Alcaligenaceae</taxon>
        <taxon>Orrella</taxon>
    </lineage>
</organism>
<evidence type="ECO:0000313" key="16">
    <source>
        <dbReference type="EMBL" id="UOD49984.1"/>
    </source>
</evidence>
<evidence type="ECO:0000256" key="6">
    <source>
        <dbReference type="ARBA" id="ARBA00011998"/>
    </source>
</evidence>
<dbReference type="NCBIfam" id="NF004016">
    <property type="entry name" value="PRK05478.1"/>
    <property type="match status" value="1"/>
</dbReference>
<dbReference type="InterPro" id="IPR018136">
    <property type="entry name" value="Aconitase_4Fe-4S_BS"/>
</dbReference>
<keyword evidence="7" id="KW-0432">Leucine biosynthesis</keyword>
<dbReference type="Gene3D" id="3.30.499.10">
    <property type="entry name" value="Aconitase, domain 3"/>
    <property type="match status" value="2"/>
</dbReference>
<keyword evidence="11" id="KW-0408">Iron</keyword>
<keyword evidence="17" id="KW-1185">Reference proteome</keyword>
<dbReference type="PRINTS" id="PR00415">
    <property type="entry name" value="ACONITASE"/>
</dbReference>
<keyword evidence="8" id="KW-0004">4Fe-4S</keyword>
<evidence type="ECO:0000256" key="11">
    <source>
        <dbReference type="ARBA" id="ARBA00023004"/>
    </source>
</evidence>
<comment type="cofactor">
    <cofactor evidence="2">
        <name>[4Fe-4S] cluster</name>
        <dbReference type="ChEBI" id="CHEBI:49883"/>
    </cofactor>
</comment>
<evidence type="ECO:0000256" key="5">
    <source>
        <dbReference type="ARBA" id="ARBA00011271"/>
    </source>
</evidence>
<name>A0ABY4APJ6_9BURK</name>
<evidence type="ECO:0000259" key="15">
    <source>
        <dbReference type="Pfam" id="PF00330"/>
    </source>
</evidence>
<dbReference type="InterPro" id="IPR036008">
    <property type="entry name" value="Aconitase_4Fe-4S_dom"/>
</dbReference>
<comment type="subunit">
    <text evidence="5">Heterodimer of LeuC and LeuD.</text>
</comment>
<dbReference type="NCBIfam" id="NF009116">
    <property type="entry name" value="PRK12466.1"/>
    <property type="match status" value="1"/>
</dbReference>
<evidence type="ECO:0000256" key="4">
    <source>
        <dbReference type="ARBA" id="ARBA00004729"/>
    </source>
</evidence>
<comment type="catalytic activity">
    <reaction evidence="1">
        <text>(2R,3S)-3-isopropylmalate = (2S)-2-isopropylmalate</text>
        <dbReference type="Rhea" id="RHEA:32287"/>
        <dbReference type="ChEBI" id="CHEBI:1178"/>
        <dbReference type="ChEBI" id="CHEBI:35121"/>
        <dbReference type="EC" id="4.2.1.33"/>
    </reaction>
</comment>
<evidence type="ECO:0000256" key="2">
    <source>
        <dbReference type="ARBA" id="ARBA00001966"/>
    </source>
</evidence>
<keyword evidence="12" id="KW-0411">Iron-sulfur</keyword>
<gene>
    <name evidence="16" type="primary">leuC</name>
    <name evidence="16" type="ORF">DHf2319_11165</name>
</gene>
<dbReference type="InterPro" id="IPR001030">
    <property type="entry name" value="Acoase/IPM_deHydtase_lsu_aba"/>
</dbReference>
<keyword evidence="10" id="KW-0479">Metal-binding</keyword>
<dbReference type="EMBL" id="CP063982">
    <property type="protein sequence ID" value="UOD49984.1"/>
    <property type="molecule type" value="Genomic_DNA"/>
</dbReference>
<protein>
    <recommendedName>
        <fullName evidence="6">3-isopropylmalate dehydratase</fullName>
        <ecNumber evidence="6">4.2.1.33</ecNumber>
    </recommendedName>
</protein>
<dbReference type="Proteomes" id="UP000831607">
    <property type="component" value="Chromosome"/>
</dbReference>
<keyword evidence="14" id="KW-0100">Branched-chain amino acid biosynthesis</keyword>
<dbReference type="InterPro" id="IPR033941">
    <property type="entry name" value="IPMI_cat"/>
</dbReference>
<dbReference type="InterPro" id="IPR004430">
    <property type="entry name" value="3-IsopropMal_deHydase_lsu"/>
</dbReference>
<evidence type="ECO:0000256" key="3">
    <source>
        <dbReference type="ARBA" id="ARBA00002695"/>
    </source>
</evidence>
<feature type="domain" description="Aconitase/3-isopropylmalate dehydratase large subunit alpha/beta/alpha" evidence="15">
    <location>
        <begin position="7"/>
        <end position="451"/>
    </location>
</feature>
<evidence type="ECO:0000256" key="13">
    <source>
        <dbReference type="ARBA" id="ARBA00023239"/>
    </source>
</evidence>
<comment type="function">
    <text evidence="3">Catalyzes the isomerization between 2-isopropylmalate and 3-isopropylmalate, via the formation of 2-isopropylmaleate.</text>
</comment>
<evidence type="ECO:0000256" key="10">
    <source>
        <dbReference type="ARBA" id="ARBA00022723"/>
    </source>
</evidence>
<dbReference type="SUPFAM" id="SSF53732">
    <property type="entry name" value="Aconitase iron-sulfur domain"/>
    <property type="match status" value="1"/>
</dbReference>
<dbReference type="RefSeq" id="WP_243478378.1">
    <property type="nucleotide sequence ID" value="NZ_CP063982.1"/>
</dbReference>
<evidence type="ECO:0000256" key="9">
    <source>
        <dbReference type="ARBA" id="ARBA00022605"/>
    </source>
</evidence>
<dbReference type="PANTHER" id="PTHR43822:SF9">
    <property type="entry name" value="3-ISOPROPYLMALATE DEHYDRATASE"/>
    <property type="match status" value="1"/>
</dbReference>
<sequence>MAKTLYDKLWAAHVIDNRSDGSDLLFVDRHYVHDACFQGFDFLHEANLQIRRPDLTFGMEDHYIATRPASVQSERVLQLGGILKQNAERHGFTSYGAGTDYQGIVHVVGPELGLSLPGSLVVCGDSHTATHGAFGCLAFGVGASEIAHVLGTQAIWQKKSKSMRIRVDGSLTDGVVAKDLILHVIGLIGARGGTGHVIEYAGSTIEGLSVEARMTICNMSIEAGAKAGMIAPDQRIFDYLRSRRYAPEGDLFDQAVVQWMALRSDEIAVFNREVEIRAKEVEPTITWGTSPETSLGVSGYVPKLEELDADLRAKYLPMMEYMGLDSGMRLQDLKVDQVFIGSCTNSRIEDLRIAASIARKGKARVPTLVVPGSVQVQQQAQAEGLDQIFIEAGFEWAKPGCSMCVAMNGDSVAGGKRCVSTSNRNFMGRQGKGSRTHLASPLTAAATALTGRITDVRQWL</sequence>
<evidence type="ECO:0000256" key="8">
    <source>
        <dbReference type="ARBA" id="ARBA00022485"/>
    </source>
</evidence>
<dbReference type="GO" id="GO:0003861">
    <property type="term" value="F:3-isopropylmalate dehydratase activity"/>
    <property type="evidence" value="ECO:0007669"/>
    <property type="project" value="UniProtKB-EC"/>
</dbReference>
<comment type="pathway">
    <text evidence="4">Amino-acid biosynthesis; L-leucine biosynthesis; L-leucine from 3-methyl-2-oxobutanoate: step 2/4.</text>
</comment>
<dbReference type="Pfam" id="PF00330">
    <property type="entry name" value="Aconitase"/>
    <property type="match status" value="1"/>
</dbReference>
<dbReference type="PROSITE" id="PS00450">
    <property type="entry name" value="ACONITASE_1"/>
    <property type="match status" value="1"/>
</dbReference>
<evidence type="ECO:0000313" key="17">
    <source>
        <dbReference type="Proteomes" id="UP000831607"/>
    </source>
</evidence>